<keyword evidence="7" id="KW-0915">Sodium</keyword>
<dbReference type="PROSITE" id="PS01206">
    <property type="entry name" value="ASC"/>
    <property type="match status" value="1"/>
</dbReference>
<keyword evidence="8 12" id="KW-0406">Ion transport</keyword>
<organism evidence="14 15">
    <name type="scientific">Drosophila mauritiana</name>
    <name type="common">Fruit fly</name>
    <dbReference type="NCBI Taxonomy" id="7226"/>
    <lineage>
        <taxon>Eukaryota</taxon>
        <taxon>Metazoa</taxon>
        <taxon>Ecdysozoa</taxon>
        <taxon>Arthropoda</taxon>
        <taxon>Hexapoda</taxon>
        <taxon>Insecta</taxon>
        <taxon>Pterygota</taxon>
        <taxon>Neoptera</taxon>
        <taxon>Endopterygota</taxon>
        <taxon>Diptera</taxon>
        <taxon>Brachycera</taxon>
        <taxon>Muscomorpha</taxon>
        <taxon>Ephydroidea</taxon>
        <taxon>Drosophilidae</taxon>
        <taxon>Drosophila</taxon>
        <taxon>Sophophora</taxon>
    </lineage>
</organism>
<keyword evidence="6 13" id="KW-1133">Transmembrane helix</keyword>
<dbReference type="Gene3D" id="1.10.287.770">
    <property type="entry name" value="YojJ-like"/>
    <property type="match status" value="1"/>
</dbReference>
<keyword evidence="14" id="KW-1185">Reference proteome</keyword>
<keyword evidence="10 12" id="KW-0739">Sodium transport</keyword>
<dbReference type="PANTHER" id="PTHR11690:SF288">
    <property type="entry name" value="AMILORIDE-SENSITIVE NA+ CHANNEL-RELATED"/>
    <property type="match status" value="1"/>
</dbReference>
<evidence type="ECO:0000256" key="13">
    <source>
        <dbReference type="SAM" id="Phobius"/>
    </source>
</evidence>
<feature type="transmembrane region" description="Helical" evidence="13">
    <location>
        <begin position="458"/>
        <end position="486"/>
    </location>
</feature>
<dbReference type="AlphaFoldDB" id="A0A6P8L7Y8"/>
<sequence length="504" mass="58756">MFVRSTGKESRVVANWIRRQDQNPLAPVNTKSENQRAWTLLIDSYISRSHIHGLYLLFLPSMRRRMRVLWALALICACTVLFHVSYLLGERYHNKQFQTIVAHAHASIHHIAFPVVIICNKNRLNWSRLPEIKSLYNITPAQDELFDRILTAYDGFSFHNFNAFDSLLGESLDALNHLNFTEIVIQMSWRCDEILRDCHWQTASRDCCKLFRPRRLPLGYCLAFNELEKRRGTETGINTGLLLRLLLREAQHAPGNPGLKGFWLTVVESSVWFGFPIDVVPHSRTNVAVTAVYHYFDESALSLPSSWRHCVMDYEEESEHFRTLEGQKYMLENCQAECQQRYLLRYCNCSVDLFYPPSDYPACRLKDLPCLAAHNHLLQNFEQPGEHPYVHREESGLVCECLHNCKSLTLLTDMRKSVLQPWLQPNSSAIESMWLNVYFKKPSMLVYKTNLIYTWVDLIVSFGGICQLCLGCSIISLIEFVFFALYKVPQHYWKRFSNEHRSNE</sequence>
<comment type="subcellular location">
    <subcellularLocation>
        <location evidence="1">Membrane</location>
        <topology evidence="1">Multi-pass membrane protein</topology>
    </subcellularLocation>
</comment>
<dbReference type="Pfam" id="PF00858">
    <property type="entry name" value="ASC"/>
    <property type="match status" value="1"/>
</dbReference>
<keyword evidence="11 12" id="KW-0407">Ion channel</keyword>
<evidence type="ECO:0000256" key="5">
    <source>
        <dbReference type="ARBA" id="ARBA00022692"/>
    </source>
</evidence>
<evidence type="ECO:0000256" key="4">
    <source>
        <dbReference type="ARBA" id="ARBA00022461"/>
    </source>
</evidence>
<evidence type="ECO:0000256" key="3">
    <source>
        <dbReference type="ARBA" id="ARBA00022448"/>
    </source>
</evidence>
<dbReference type="PANTHER" id="PTHR11690">
    <property type="entry name" value="AMILORIDE-SENSITIVE SODIUM CHANNEL-RELATED"/>
    <property type="match status" value="1"/>
</dbReference>
<dbReference type="InterPro" id="IPR020903">
    <property type="entry name" value="ENaC_CS"/>
</dbReference>
<evidence type="ECO:0000256" key="7">
    <source>
        <dbReference type="ARBA" id="ARBA00023053"/>
    </source>
</evidence>
<dbReference type="Gene3D" id="1.10.287.820">
    <property type="entry name" value="Acid-sensing ion channel domain"/>
    <property type="match status" value="1"/>
</dbReference>
<dbReference type="InterPro" id="IPR001873">
    <property type="entry name" value="ENaC"/>
</dbReference>
<dbReference type="Proteomes" id="UP000515162">
    <property type="component" value="Chromosome 2L"/>
</dbReference>
<evidence type="ECO:0000256" key="6">
    <source>
        <dbReference type="ARBA" id="ARBA00022989"/>
    </source>
</evidence>
<evidence type="ECO:0000256" key="8">
    <source>
        <dbReference type="ARBA" id="ARBA00023065"/>
    </source>
</evidence>
<keyword evidence="4 12" id="KW-0894">Sodium channel</keyword>
<gene>
    <name evidence="15" type="primary">LOC117151058</name>
</gene>
<evidence type="ECO:0000313" key="15">
    <source>
        <dbReference type="RefSeq" id="XP_033174172.1"/>
    </source>
</evidence>
<dbReference type="GO" id="GO:0015280">
    <property type="term" value="F:ligand-gated sodium channel activity"/>
    <property type="evidence" value="ECO:0007669"/>
    <property type="project" value="TreeGrafter"/>
</dbReference>
<feature type="transmembrane region" description="Helical" evidence="13">
    <location>
        <begin position="68"/>
        <end position="88"/>
    </location>
</feature>
<reference evidence="15" key="1">
    <citation type="submission" date="2025-08" db="UniProtKB">
        <authorList>
            <consortium name="RefSeq"/>
        </authorList>
    </citation>
    <scope>IDENTIFICATION</scope>
    <source>
        <strain evidence="15">Mau12</strain>
        <tissue evidence="15">Whole Body</tissue>
    </source>
</reference>
<evidence type="ECO:0000256" key="9">
    <source>
        <dbReference type="ARBA" id="ARBA00023136"/>
    </source>
</evidence>
<dbReference type="RefSeq" id="XP_033174172.1">
    <property type="nucleotide sequence ID" value="XM_033318281.1"/>
</dbReference>
<keyword evidence="3 12" id="KW-0813">Transport</keyword>
<evidence type="ECO:0000256" key="2">
    <source>
        <dbReference type="ARBA" id="ARBA00007193"/>
    </source>
</evidence>
<accession>A0A6P8L7Y8</accession>
<evidence type="ECO:0000256" key="10">
    <source>
        <dbReference type="ARBA" id="ARBA00023201"/>
    </source>
</evidence>
<evidence type="ECO:0000256" key="1">
    <source>
        <dbReference type="ARBA" id="ARBA00004141"/>
    </source>
</evidence>
<dbReference type="GO" id="GO:0005886">
    <property type="term" value="C:plasma membrane"/>
    <property type="evidence" value="ECO:0007669"/>
    <property type="project" value="TreeGrafter"/>
</dbReference>
<evidence type="ECO:0000256" key="12">
    <source>
        <dbReference type="RuleBase" id="RU000679"/>
    </source>
</evidence>
<protein>
    <submittedName>
        <fullName evidence="15">Pickpocket protein 19</fullName>
    </submittedName>
</protein>
<keyword evidence="5 12" id="KW-0812">Transmembrane</keyword>
<name>A0A6P8L7Y8_DROMA</name>
<dbReference type="PRINTS" id="PR01078">
    <property type="entry name" value="AMINACHANNEL"/>
</dbReference>
<evidence type="ECO:0000256" key="11">
    <source>
        <dbReference type="ARBA" id="ARBA00023303"/>
    </source>
</evidence>
<proteinExistence type="inferred from homology"/>
<keyword evidence="9 13" id="KW-0472">Membrane</keyword>
<comment type="similarity">
    <text evidence="2 12">Belongs to the amiloride-sensitive sodium channel (TC 1.A.6) family.</text>
</comment>
<dbReference type="GeneID" id="117151058"/>
<evidence type="ECO:0000313" key="14">
    <source>
        <dbReference type="Proteomes" id="UP000515162"/>
    </source>
</evidence>